<proteinExistence type="predicted"/>
<name>A0A4Y2XCN3_ARAVE</name>
<evidence type="ECO:0000313" key="2">
    <source>
        <dbReference type="Proteomes" id="UP000499080"/>
    </source>
</evidence>
<sequence>MHVDSALDDALRMTREATVKQPTQYKCTQGPLRLQKGHRIQ</sequence>
<feature type="non-terminal residue" evidence="1">
    <location>
        <position position="41"/>
    </location>
</feature>
<dbReference type="Proteomes" id="UP000499080">
    <property type="component" value="Unassembled WGS sequence"/>
</dbReference>
<gene>
    <name evidence="1" type="ORF">AVEN_115479_1</name>
</gene>
<comment type="caution">
    <text evidence="1">The sequence shown here is derived from an EMBL/GenBank/DDBJ whole genome shotgun (WGS) entry which is preliminary data.</text>
</comment>
<protein>
    <submittedName>
        <fullName evidence="1">Uncharacterized protein</fullName>
    </submittedName>
</protein>
<dbReference type="AlphaFoldDB" id="A0A4Y2XCN3"/>
<dbReference type="EMBL" id="BGPR01074636">
    <property type="protein sequence ID" value="GBO46754.1"/>
    <property type="molecule type" value="Genomic_DNA"/>
</dbReference>
<keyword evidence="2" id="KW-1185">Reference proteome</keyword>
<organism evidence="1 2">
    <name type="scientific">Araneus ventricosus</name>
    <name type="common">Orbweaver spider</name>
    <name type="synonym">Epeira ventricosa</name>
    <dbReference type="NCBI Taxonomy" id="182803"/>
    <lineage>
        <taxon>Eukaryota</taxon>
        <taxon>Metazoa</taxon>
        <taxon>Ecdysozoa</taxon>
        <taxon>Arthropoda</taxon>
        <taxon>Chelicerata</taxon>
        <taxon>Arachnida</taxon>
        <taxon>Araneae</taxon>
        <taxon>Araneomorphae</taxon>
        <taxon>Entelegynae</taxon>
        <taxon>Araneoidea</taxon>
        <taxon>Araneidae</taxon>
        <taxon>Araneus</taxon>
    </lineage>
</organism>
<accession>A0A4Y2XCN3</accession>
<evidence type="ECO:0000313" key="1">
    <source>
        <dbReference type="EMBL" id="GBO46754.1"/>
    </source>
</evidence>
<reference evidence="1 2" key="1">
    <citation type="journal article" date="2019" name="Sci. Rep.">
        <title>Orb-weaving spider Araneus ventricosus genome elucidates the spidroin gene catalogue.</title>
        <authorList>
            <person name="Kono N."/>
            <person name="Nakamura H."/>
            <person name="Ohtoshi R."/>
            <person name="Moran D.A.P."/>
            <person name="Shinohara A."/>
            <person name="Yoshida Y."/>
            <person name="Fujiwara M."/>
            <person name="Mori M."/>
            <person name="Tomita M."/>
            <person name="Arakawa K."/>
        </authorList>
    </citation>
    <scope>NUCLEOTIDE SEQUENCE [LARGE SCALE GENOMIC DNA]</scope>
</reference>